<keyword evidence="7" id="KW-1185">Reference proteome</keyword>
<dbReference type="Proteomes" id="UP001423409">
    <property type="component" value="Unassembled WGS sequence"/>
</dbReference>
<dbReference type="InterPro" id="IPR011050">
    <property type="entry name" value="Pectin_lyase_fold/virulence"/>
</dbReference>
<dbReference type="Gene3D" id="2.160.20.10">
    <property type="entry name" value="Single-stranded right-handed beta-helix, Pectin lyase-like"/>
    <property type="match status" value="1"/>
</dbReference>
<dbReference type="PANTHER" id="PTHR22990:SF15">
    <property type="entry name" value="F-BOX ONLY PROTEIN 10"/>
    <property type="match status" value="1"/>
</dbReference>
<dbReference type="Pfam" id="PF08239">
    <property type="entry name" value="SH3_3"/>
    <property type="match status" value="1"/>
</dbReference>
<dbReference type="SMART" id="SM00220">
    <property type="entry name" value="S_TKc"/>
    <property type="match status" value="1"/>
</dbReference>
<dbReference type="NCBIfam" id="TIGR03804">
    <property type="entry name" value="para_beta_helix"/>
    <property type="match status" value="1"/>
</dbReference>
<evidence type="ECO:0000256" key="4">
    <source>
        <dbReference type="SAM" id="MobiDB-lite"/>
    </source>
</evidence>
<proteinExistence type="predicted"/>
<evidence type="ECO:0000313" key="6">
    <source>
        <dbReference type="EMBL" id="GAA5440624.1"/>
    </source>
</evidence>
<dbReference type="SUPFAM" id="SSF51126">
    <property type="entry name" value="Pectin lyase-like"/>
    <property type="match status" value="2"/>
</dbReference>
<reference evidence="6 7" key="1">
    <citation type="submission" date="2024-02" db="EMBL/GenBank/DDBJ databases">
        <title>Deinococcus caeni NBRC 101312.</title>
        <authorList>
            <person name="Ichikawa N."/>
            <person name="Katano-Makiyama Y."/>
            <person name="Hidaka K."/>
        </authorList>
    </citation>
    <scope>NUCLEOTIDE SEQUENCE [LARGE SCALE GENOMIC DNA]</scope>
    <source>
        <strain evidence="6 7">NBRC 101312</strain>
    </source>
</reference>
<dbReference type="InterPro" id="IPR003646">
    <property type="entry name" value="SH3-like_bac-type"/>
</dbReference>
<protein>
    <recommendedName>
        <fullName evidence="5">Protein kinase domain-containing protein</fullName>
    </recommendedName>
</protein>
<dbReference type="Pfam" id="PF00069">
    <property type="entry name" value="Pkinase"/>
    <property type="match status" value="1"/>
</dbReference>
<dbReference type="Pfam" id="PF13229">
    <property type="entry name" value="Beta_helix"/>
    <property type="match status" value="1"/>
</dbReference>
<feature type="region of interest" description="Disordered" evidence="4">
    <location>
        <begin position="267"/>
        <end position="309"/>
    </location>
</feature>
<dbReference type="InterPro" id="IPR012334">
    <property type="entry name" value="Pectin_lyas_fold"/>
</dbReference>
<dbReference type="InterPro" id="IPR000719">
    <property type="entry name" value="Prot_kinase_dom"/>
</dbReference>
<dbReference type="SMART" id="SM00287">
    <property type="entry name" value="SH3b"/>
    <property type="match status" value="1"/>
</dbReference>
<dbReference type="Gene3D" id="1.10.510.10">
    <property type="entry name" value="Transferase(Phosphotransferase) domain 1"/>
    <property type="match status" value="1"/>
</dbReference>
<name>A0ABP9UGX5_9DEIO</name>
<organism evidence="6 7">
    <name type="scientific">Deinococcus caeni</name>
    <dbReference type="NCBI Taxonomy" id="569127"/>
    <lineage>
        <taxon>Bacteria</taxon>
        <taxon>Thermotogati</taxon>
        <taxon>Deinococcota</taxon>
        <taxon>Deinococci</taxon>
        <taxon>Deinococcales</taxon>
        <taxon>Deinococcaceae</taxon>
        <taxon>Deinococcus</taxon>
    </lineage>
</organism>
<dbReference type="EMBL" id="BAABQU010000024">
    <property type="protein sequence ID" value="GAA5440624.1"/>
    <property type="molecule type" value="Genomic_DNA"/>
</dbReference>
<evidence type="ECO:0000313" key="7">
    <source>
        <dbReference type="Proteomes" id="UP001423409"/>
    </source>
</evidence>
<dbReference type="SUPFAM" id="SSF56112">
    <property type="entry name" value="Protein kinase-like (PK-like)"/>
    <property type="match status" value="1"/>
</dbReference>
<sequence>MTQALTVGDRVAERYAVQSLLRDSPHERLYRAVTDWGESVLLTTFDPPHADSPTGARVRQAFMRHARLMAQVQHPAAPRVMDLHDAPERQVVVVGDRLHRTLRSLTRNQPLRPDTARDLAVTLFQALAAAHTQALLHARLSPDSVWFDAQGQVLLGDFALAARALQELQQGAGPDPRYAAPELLAGAPFSPQSDVYALAATLHEAVSGVACPSASARGQGVPLPPLPVDTPAGLRAALGEALQLEASRRCVSASEVLEILGRAAPVPAEPVPAEPRPAAPESPPAPAPERTVPAARTAPHSAGAGRRPVHRRAPMIAGLVVGALLLGAALRLALPSTAQTAVTAAGGTATVSQATAMSAAETDALAGAAQAASTGAQTSAVNGEVAASVQQNVNVVNTTVLNVRASADSDGQVITKLSRGDAVVVLEDQGEWLRILEVQSGQSGWVKASLTLPLRSDDETRALVAALEGGGEVVLPDGAYRLAGPITISAPLTLRGAGMKATVLFSAAPEDTLILTDTQVRITDLSVAHVGTLPARTIRQDGGQLSLERVMIAGAVRDDDLSEYGSGLWVQEQAEATVSASVFAANTFGIYVSDNSTADVTTSTFSGNRDGGLLFRDASTGVVTRNTIESTGAHGIHVTGEATPDVTFNRIRANRGRGVTVYGQASPTLQGNTIEDNTLQGVGVQDSATPTLQGNTIQGNRQSGVTYFDNAAGEASGNTVQGNRTAGFRVMNYARPTLEGNTIDRNRENGLAYSEYAAGQARNNTITGSGNPGIAAWGDAQPELTGNTVTAGKQSGVVLAERSAGVLRGNQISANALYGLIVTGNATPEISENTLTENGSGGIFYKQNAGGSGYGNSCYGNRGPDLSADLAADSTGPDFVQGDCALY</sequence>
<dbReference type="Gene3D" id="3.30.200.20">
    <property type="entry name" value="Phosphorylase Kinase, domain 1"/>
    <property type="match status" value="1"/>
</dbReference>
<evidence type="ECO:0000256" key="2">
    <source>
        <dbReference type="ARBA" id="ARBA00022737"/>
    </source>
</evidence>
<feature type="domain" description="Protein kinase" evidence="5">
    <location>
        <begin position="1"/>
        <end position="292"/>
    </location>
</feature>
<dbReference type="InterPro" id="IPR011009">
    <property type="entry name" value="Kinase-like_dom_sf"/>
</dbReference>
<feature type="compositionally biased region" description="Pro residues" evidence="4">
    <location>
        <begin position="267"/>
        <end position="287"/>
    </location>
</feature>
<dbReference type="InterPro" id="IPR022441">
    <property type="entry name" value="Para_beta_helix_rpt-2"/>
</dbReference>
<accession>A0ABP9UGX5</accession>
<dbReference type="PANTHER" id="PTHR22990">
    <property type="entry name" value="F-BOX ONLY PROTEIN"/>
    <property type="match status" value="1"/>
</dbReference>
<dbReference type="Gene3D" id="2.30.30.40">
    <property type="entry name" value="SH3 Domains"/>
    <property type="match status" value="1"/>
</dbReference>
<dbReference type="InterPro" id="IPR051550">
    <property type="entry name" value="SCF-Subunits/Alg-Epimerases"/>
</dbReference>
<dbReference type="InterPro" id="IPR039448">
    <property type="entry name" value="Beta_helix"/>
</dbReference>
<comment type="caution">
    <text evidence="6">The sequence shown here is derived from an EMBL/GenBank/DDBJ whole genome shotgun (WGS) entry which is preliminary data.</text>
</comment>
<keyword evidence="3" id="KW-0833">Ubl conjugation pathway</keyword>
<dbReference type="PROSITE" id="PS50011">
    <property type="entry name" value="PROTEIN_KINASE_DOM"/>
    <property type="match status" value="1"/>
</dbReference>
<dbReference type="InterPro" id="IPR006626">
    <property type="entry name" value="PbH1"/>
</dbReference>
<evidence type="ECO:0000256" key="3">
    <source>
        <dbReference type="ARBA" id="ARBA00022786"/>
    </source>
</evidence>
<keyword evidence="2" id="KW-0677">Repeat</keyword>
<dbReference type="SMART" id="SM00710">
    <property type="entry name" value="PbH1"/>
    <property type="match status" value="12"/>
</dbReference>
<evidence type="ECO:0000259" key="5">
    <source>
        <dbReference type="PROSITE" id="PS50011"/>
    </source>
</evidence>
<gene>
    <name evidence="6" type="ORF">Dcae01_02141</name>
</gene>
<evidence type="ECO:0000256" key="1">
    <source>
        <dbReference type="ARBA" id="ARBA00004906"/>
    </source>
</evidence>
<comment type="pathway">
    <text evidence="1">Protein modification; protein ubiquitination.</text>
</comment>